<reference evidence="3" key="1">
    <citation type="journal article" date="2019" name="Int. J. Syst. Evol. Microbiol.">
        <title>The Global Catalogue of Microorganisms (GCM) 10K type strain sequencing project: providing services to taxonomists for standard genome sequencing and annotation.</title>
        <authorList>
            <consortium name="The Broad Institute Genomics Platform"/>
            <consortium name="The Broad Institute Genome Sequencing Center for Infectious Disease"/>
            <person name="Wu L."/>
            <person name="Ma J."/>
        </authorList>
    </citation>
    <scope>NUCLEOTIDE SEQUENCE [LARGE SCALE GENOMIC DNA]</scope>
    <source>
        <strain evidence="3">JCM 31202</strain>
    </source>
</reference>
<keyword evidence="3" id="KW-1185">Reference proteome</keyword>
<gene>
    <name evidence="2" type="ORF">ACFQ11_07845</name>
</gene>
<evidence type="ECO:0000313" key="3">
    <source>
        <dbReference type="Proteomes" id="UP001596972"/>
    </source>
</evidence>
<proteinExistence type="predicted"/>
<dbReference type="EMBL" id="JBHTJA010000009">
    <property type="protein sequence ID" value="MFD0900299.1"/>
    <property type="molecule type" value="Genomic_DNA"/>
</dbReference>
<evidence type="ECO:0000256" key="1">
    <source>
        <dbReference type="SAM" id="MobiDB-lite"/>
    </source>
</evidence>
<accession>A0ABW3EP04</accession>
<comment type="caution">
    <text evidence="2">The sequence shown here is derived from an EMBL/GenBank/DDBJ whole genome shotgun (WGS) entry which is preliminary data.</text>
</comment>
<dbReference type="RefSeq" id="WP_378297258.1">
    <property type="nucleotide sequence ID" value="NZ_JBHTJA010000009.1"/>
</dbReference>
<sequence>MNSHRRTYRTPQRPAAVENGAGAGVQRHAEGAEIGDVDVA</sequence>
<organism evidence="2 3">
    <name type="scientific">Actinomadura sediminis</name>
    <dbReference type="NCBI Taxonomy" id="1038904"/>
    <lineage>
        <taxon>Bacteria</taxon>
        <taxon>Bacillati</taxon>
        <taxon>Actinomycetota</taxon>
        <taxon>Actinomycetes</taxon>
        <taxon>Streptosporangiales</taxon>
        <taxon>Thermomonosporaceae</taxon>
        <taxon>Actinomadura</taxon>
    </lineage>
</organism>
<evidence type="ECO:0000313" key="2">
    <source>
        <dbReference type="EMBL" id="MFD0900299.1"/>
    </source>
</evidence>
<dbReference type="Proteomes" id="UP001596972">
    <property type="component" value="Unassembled WGS sequence"/>
</dbReference>
<feature type="region of interest" description="Disordered" evidence="1">
    <location>
        <begin position="1"/>
        <end position="40"/>
    </location>
</feature>
<name>A0ABW3EP04_9ACTN</name>
<protein>
    <submittedName>
        <fullName evidence="2">Uncharacterized protein</fullName>
    </submittedName>
</protein>